<accession>A0A8D8II07</accession>
<dbReference type="EMBL" id="HBUE01247472">
    <property type="protein sequence ID" value="CAG6552602.1"/>
    <property type="molecule type" value="Transcribed_RNA"/>
</dbReference>
<sequence length="99" mass="11277">MKVNTRCISARMKINPSSSQTMCTVLLWFIRRKYRWYSISTWTFLNLCEQMMPLKRHLTWFQHRELSQTGSLAPGVVPPPPPLWLPLLSGSSSSGAAAP</sequence>
<dbReference type="EMBL" id="HBUE01247471">
    <property type="protein sequence ID" value="CAG6552601.1"/>
    <property type="molecule type" value="Transcribed_RNA"/>
</dbReference>
<evidence type="ECO:0000313" key="1">
    <source>
        <dbReference type="EMBL" id="CAG6552602.1"/>
    </source>
</evidence>
<dbReference type="EMBL" id="HBUE01354648">
    <property type="protein sequence ID" value="CAG6604931.1"/>
    <property type="molecule type" value="Transcribed_RNA"/>
</dbReference>
<dbReference type="EMBL" id="HBUE01049630">
    <property type="protein sequence ID" value="CAG6463794.1"/>
    <property type="molecule type" value="Transcribed_RNA"/>
</dbReference>
<dbReference type="AlphaFoldDB" id="A0A8D8II07"/>
<protein>
    <submittedName>
        <fullName evidence="1">(northern house mosquito) hypothetical protein</fullName>
    </submittedName>
</protein>
<reference evidence="1" key="1">
    <citation type="submission" date="2021-05" db="EMBL/GenBank/DDBJ databases">
        <authorList>
            <person name="Alioto T."/>
            <person name="Alioto T."/>
            <person name="Gomez Garrido J."/>
        </authorList>
    </citation>
    <scope>NUCLEOTIDE SEQUENCE</scope>
</reference>
<name>A0A8D8II07_CULPI</name>
<dbReference type="EMBL" id="HBUE01354649">
    <property type="protein sequence ID" value="CAG6604932.1"/>
    <property type="molecule type" value="Transcribed_RNA"/>
</dbReference>
<organism evidence="1">
    <name type="scientific">Culex pipiens</name>
    <name type="common">House mosquito</name>
    <dbReference type="NCBI Taxonomy" id="7175"/>
    <lineage>
        <taxon>Eukaryota</taxon>
        <taxon>Metazoa</taxon>
        <taxon>Ecdysozoa</taxon>
        <taxon>Arthropoda</taxon>
        <taxon>Hexapoda</taxon>
        <taxon>Insecta</taxon>
        <taxon>Pterygota</taxon>
        <taxon>Neoptera</taxon>
        <taxon>Endopterygota</taxon>
        <taxon>Diptera</taxon>
        <taxon>Nematocera</taxon>
        <taxon>Culicoidea</taxon>
        <taxon>Culicidae</taxon>
        <taxon>Culicinae</taxon>
        <taxon>Culicini</taxon>
        <taxon>Culex</taxon>
        <taxon>Culex</taxon>
    </lineage>
</organism>
<proteinExistence type="predicted"/>